<protein>
    <submittedName>
        <fullName evidence="4">Uncharacterized protein</fullName>
    </submittedName>
</protein>
<feature type="transmembrane region" description="Helical" evidence="3">
    <location>
        <begin position="270"/>
        <end position="289"/>
    </location>
</feature>
<organism evidence="4 5">
    <name type="scientific">Leucosporidium creatinivorum</name>
    <dbReference type="NCBI Taxonomy" id="106004"/>
    <lineage>
        <taxon>Eukaryota</taxon>
        <taxon>Fungi</taxon>
        <taxon>Dikarya</taxon>
        <taxon>Basidiomycota</taxon>
        <taxon>Pucciniomycotina</taxon>
        <taxon>Microbotryomycetes</taxon>
        <taxon>Leucosporidiales</taxon>
        <taxon>Leucosporidium</taxon>
    </lineage>
</organism>
<reference evidence="4 5" key="1">
    <citation type="submission" date="2016-07" db="EMBL/GenBank/DDBJ databases">
        <title>Pervasive Adenine N6-methylation of Active Genes in Fungi.</title>
        <authorList>
            <consortium name="DOE Joint Genome Institute"/>
            <person name="Mondo S.J."/>
            <person name="Dannebaum R.O."/>
            <person name="Kuo R.C."/>
            <person name="Labutti K."/>
            <person name="Haridas S."/>
            <person name="Kuo A."/>
            <person name="Salamov A."/>
            <person name="Ahrendt S.R."/>
            <person name="Lipzen A."/>
            <person name="Sullivan W."/>
            <person name="Andreopoulos W.B."/>
            <person name="Clum A."/>
            <person name="Lindquist E."/>
            <person name="Daum C."/>
            <person name="Ramamoorthy G.K."/>
            <person name="Gryganskyi A."/>
            <person name="Culley D."/>
            <person name="Magnuson J.K."/>
            <person name="James T.Y."/>
            <person name="O'Malley M.A."/>
            <person name="Stajich J.E."/>
            <person name="Spatafora J.W."/>
            <person name="Visel A."/>
            <person name="Grigoriev I.V."/>
        </authorList>
    </citation>
    <scope>NUCLEOTIDE SEQUENCE [LARGE SCALE GENOMIC DNA]</scope>
    <source>
        <strain evidence="4 5">62-1032</strain>
    </source>
</reference>
<comment type="caution">
    <text evidence="4">The sequence shown here is derived from an EMBL/GenBank/DDBJ whole genome shotgun (WGS) entry which is preliminary data.</text>
</comment>
<feature type="region of interest" description="Disordered" evidence="2">
    <location>
        <begin position="101"/>
        <end position="170"/>
    </location>
</feature>
<evidence type="ECO:0000256" key="1">
    <source>
        <dbReference type="SAM" id="Coils"/>
    </source>
</evidence>
<dbReference type="InParanoid" id="A0A1Y2G6L5"/>
<feature type="coiled-coil region" evidence="1">
    <location>
        <begin position="190"/>
        <end position="217"/>
    </location>
</feature>
<sequence length="314" mass="35033">MVEEVHLWLAGSRTPAQDGLPPTPPTTSPVISPIPTLTLARLNVARSPNSATKDPSVVVPSSARTPLPSTSAEASTRMAISRAEEKREEVVDERVEVSLRRRGRDSKDRWTPTLEGRIPSGSAKARRRPPRQSSLKIHSRRVTDPISRKPMRRPRSHTTGFPLGSVQPPSLTGTPLRSSTLAVQHRVDPLVVLERAIEELEKTTRAIDEEAGKVQARQEKVDVGIAEVVAAVDEAQKAIDDTGFQQLRMLEDHYFRLRTSLTRPSSSIDALWALLAGALTVVFWLSWLFVTFFRIIRSIVTLPLNVVRWLFFLR</sequence>
<evidence type="ECO:0000256" key="3">
    <source>
        <dbReference type="SAM" id="Phobius"/>
    </source>
</evidence>
<keyword evidence="5" id="KW-1185">Reference proteome</keyword>
<feature type="region of interest" description="Disordered" evidence="2">
    <location>
        <begin position="10"/>
        <end position="31"/>
    </location>
</feature>
<proteinExistence type="predicted"/>
<name>A0A1Y2G6L5_9BASI</name>
<dbReference type="AlphaFoldDB" id="A0A1Y2G6L5"/>
<feature type="compositionally biased region" description="Polar residues" evidence="2">
    <location>
        <begin position="62"/>
        <end position="74"/>
    </location>
</feature>
<keyword evidence="1" id="KW-0175">Coiled coil</keyword>
<feature type="compositionally biased region" description="Basic and acidic residues" evidence="2">
    <location>
        <begin position="101"/>
        <end position="110"/>
    </location>
</feature>
<evidence type="ECO:0000256" key="2">
    <source>
        <dbReference type="SAM" id="MobiDB-lite"/>
    </source>
</evidence>
<dbReference type="Proteomes" id="UP000193467">
    <property type="component" value="Unassembled WGS sequence"/>
</dbReference>
<dbReference type="EMBL" id="MCGR01000002">
    <property type="protein sequence ID" value="ORY91641.1"/>
    <property type="molecule type" value="Genomic_DNA"/>
</dbReference>
<keyword evidence="3" id="KW-0812">Transmembrane</keyword>
<evidence type="ECO:0000313" key="5">
    <source>
        <dbReference type="Proteomes" id="UP000193467"/>
    </source>
</evidence>
<accession>A0A1Y2G6L5</accession>
<keyword evidence="3" id="KW-0472">Membrane</keyword>
<evidence type="ECO:0000313" key="4">
    <source>
        <dbReference type="EMBL" id="ORY91641.1"/>
    </source>
</evidence>
<keyword evidence="3" id="KW-1133">Transmembrane helix</keyword>
<feature type="region of interest" description="Disordered" evidence="2">
    <location>
        <begin position="48"/>
        <end position="76"/>
    </location>
</feature>
<gene>
    <name evidence="4" type="ORF">BCR35DRAFT_72711</name>
</gene>